<protein>
    <submittedName>
        <fullName evidence="2">Uncharacterized protein</fullName>
    </submittedName>
</protein>
<gene>
    <name evidence="2" type="ORF">CA54_49550</name>
</gene>
<evidence type="ECO:0000256" key="1">
    <source>
        <dbReference type="SAM" id="MobiDB-lite"/>
    </source>
</evidence>
<name>A0A5C6BCA2_9PLAN</name>
<evidence type="ECO:0000313" key="3">
    <source>
        <dbReference type="Proteomes" id="UP000320735"/>
    </source>
</evidence>
<reference evidence="2 3" key="1">
    <citation type="submission" date="2019-02" db="EMBL/GenBank/DDBJ databases">
        <title>Deep-cultivation of Planctomycetes and their phenomic and genomic characterization uncovers novel biology.</title>
        <authorList>
            <person name="Wiegand S."/>
            <person name="Jogler M."/>
            <person name="Boedeker C."/>
            <person name="Pinto D."/>
            <person name="Vollmers J."/>
            <person name="Rivas-Marin E."/>
            <person name="Kohn T."/>
            <person name="Peeters S.H."/>
            <person name="Heuer A."/>
            <person name="Rast P."/>
            <person name="Oberbeckmann S."/>
            <person name="Bunk B."/>
            <person name="Jeske O."/>
            <person name="Meyerdierks A."/>
            <person name="Storesund J.E."/>
            <person name="Kallscheuer N."/>
            <person name="Luecker S."/>
            <person name="Lage O.M."/>
            <person name="Pohl T."/>
            <person name="Merkel B.J."/>
            <person name="Hornburger P."/>
            <person name="Mueller R.-W."/>
            <person name="Bruemmer F."/>
            <person name="Labrenz M."/>
            <person name="Spormann A.M."/>
            <person name="Op Den Camp H."/>
            <person name="Overmann J."/>
            <person name="Amann R."/>
            <person name="Jetten M.S.M."/>
            <person name="Mascher T."/>
            <person name="Medema M.H."/>
            <person name="Devos D.P."/>
            <person name="Kaster A.-K."/>
            <person name="Ovreas L."/>
            <person name="Rohde M."/>
            <person name="Galperin M.Y."/>
            <person name="Jogler C."/>
        </authorList>
    </citation>
    <scope>NUCLEOTIDE SEQUENCE [LARGE SCALE GENOMIC DNA]</scope>
    <source>
        <strain evidence="2 3">CA54</strain>
    </source>
</reference>
<evidence type="ECO:0000313" key="2">
    <source>
        <dbReference type="EMBL" id="TWU09713.1"/>
    </source>
</evidence>
<organism evidence="2 3">
    <name type="scientific">Symmachiella macrocystis</name>
    <dbReference type="NCBI Taxonomy" id="2527985"/>
    <lineage>
        <taxon>Bacteria</taxon>
        <taxon>Pseudomonadati</taxon>
        <taxon>Planctomycetota</taxon>
        <taxon>Planctomycetia</taxon>
        <taxon>Planctomycetales</taxon>
        <taxon>Planctomycetaceae</taxon>
        <taxon>Symmachiella</taxon>
    </lineage>
</organism>
<dbReference type="AlphaFoldDB" id="A0A5C6BCA2"/>
<dbReference type="Proteomes" id="UP000320735">
    <property type="component" value="Unassembled WGS sequence"/>
</dbReference>
<accession>A0A5C6BCA2</accession>
<dbReference type="EMBL" id="SJPP01000002">
    <property type="protein sequence ID" value="TWU09713.1"/>
    <property type="molecule type" value="Genomic_DNA"/>
</dbReference>
<feature type="compositionally biased region" description="Basic residues" evidence="1">
    <location>
        <begin position="50"/>
        <end position="64"/>
    </location>
</feature>
<comment type="caution">
    <text evidence="2">The sequence shown here is derived from an EMBL/GenBank/DDBJ whole genome shotgun (WGS) entry which is preliminary data.</text>
</comment>
<sequence>MDGEARRMHYNSLMQIVSAAEFALLAVMCQCTINKRRTGSLPVGSLGRDFHRHKTNGTRRQLRG</sequence>
<keyword evidence="3" id="KW-1185">Reference proteome</keyword>
<feature type="region of interest" description="Disordered" evidence="1">
    <location>
        <begin position="42"/>
        <end position="64"/>
    </location>
</feature>
<proteinExistence type="predicted"/>